<dbReference type="Proteomes" id="UP000767291">
    <property type="component" value="Unassembled WGS sequence"/>
</dbReference>
<name>A0ABS4EA70_9FIRM</name>
<feature type="transmembrane region" description="Helical" evidence="6">
    <location>
        <begin position="20"/>
        <end position="41"/>
    </location>
</feature>
<evidence type="ECO:0000259" key="7">
    <source>
        <dbReference type="Pfam" id="PF09335"/>
    </source>
</evidence>
<dbReference type="PANTHER" id="PTHR12677:SF59">
    <property type="entry name" value="GOLGI APPARATUS MEMBRANE PROTEIN TVP38-RELATED"/>
    <property type="match status" value="1"/>
</dbReference>
<keyword evidence="5 6" id="KW-0472">Membrane</keyword>
<dbReference type="InterPro" id="IPR032816">
    <property type="entry name" value="VTT_dom"/>
</dbReference>
<dbReference type="EMBL" id="JAGGJX010000001">
    <property type="protein sequence ID" value="MBP1854824.1"/>
    <property type="molecule type" value="Genomic_DNA"/>
</dbReference>
<evidence type="ECO:0000256" key="5">
    <source>
        <dbReference type="ARBA" id="ARBA00023136"/>
    </source>
</evidence>
<evidence type="ECO:0000256" key="2">
    <source>
        <dbReference type="ARBA" id="ARBA00022475"/>
    </source>
</evidence>
<keyword evidence="9" id="KW-1185">Reference proteome</keyword>
<comment type="caution">
    <text evidence="6">Lacks conserved residue(s) required for the propagation of feature annotation.</text>
</comment>
<feature type="domain" description="VTT" evidence="7">
    <location>
        <begin position="38"/>
        <end position="152"/>
    </location>
</feature>
<evidence type="ECO:0000256" key="3">
    <source>
        <dbReference type="ARBA" id="ARBA00022692"/>
    </source>
</evidence>
<evidence type="ECO:0000256" key="4">
    <source>
        <dbReference type="ARBA" id="ARBA00022989"/>
    </source>
</evidence>
<evidence type="ECO:0000256" key="6">
    <source>
        <dbReference type="RuleBase" id="RU366058"/>
    </source>
</evidence>
<protein>
    <recommendedName>
        <fullName evidence="6">TVP38/TMEM64 family membrane protein</fullName>
    </recommendedName>
</protein>
<dbReference type="RefSeq" id="WP_209456267.1">
    <property type="nucleotide sequence ID" value="NZ_BAAACS010000013.1"/>
</dbReference>
<evidence type="ECO:0000313" key="9">
    <source>
        <dbReference type="Proteomes" id="UP000767291"/>
    </source>
</evidence>
<comment type="caution">
    <text evidence="8">The sequence shown here is derived from an EMBL/GenBank/DDBJ whole genome shotgun (WGS) entry which is preliminary data.</text>
</comment>
<feature type="transmembrane region" description="Helical" evidence="6">
    <location>
        <begin position="101"/>
        <end position="122"/>
    </location>
</feature>
<dbReference type="Pfam" id="PF09335">
    <property type="entry name" value="VTT_dom"/>
    <property type="match status" value="1"/>
</dbReference>
<accession>A0ABS4EA70</accession>
<reference evidence="8 9" key="1">
    <citation type="submission" date="2021-03" db="EMBL/GenBank/DDBJ databases">
        <title>Genomic Encyclopedia of Type Strains, Phase IV (KMG-IV): sequencing the most valuable type-strain genomes for metagenomic binning, comparative biology and taxonomic classification.</title>
        <authorList>
            <person name="Goeker M."/>
        </authorList>
    </citation>
    <scope>NUCLEOTIDE SEQUENCE [LARGE SCALE GENOMIC DNA]</scope>
    <source>
        <strain evidence="8 9">DSM 1289</strain>
    </source>
</reference>
<keyword evidence="3 6" id="KW-0812">Transmembrane</keyword>
<feature type="transmembrane region" description="Helical" evidence="6">
    <location>
        <begin position="47"/>
        <end position="80"/>
    </location>
</feature>
<dbReference type="InterPro" id="IPR015414">
    <property type="entry name" value="TMEM64"/>
</dbReference>
<evidence type="ECO:0000256" key="1">
    <source>
        <dbReference type="ARBA" id="ARBA00004651"/>
    </source>
</evidence>
<proteinExistence type="inferred from homology"/>
<keyword evidence="2 6" id="KW-1003">Cell membrane</keyword>
<dbReference type="PANTHER" id="PTHR12677">
    <property type="entry name" value="GOLGI APPARATUS MEMBRANE PROTEIN TVP38-RELATED"/>
    <property type="match status" value="1"/>
</dbReference>
<comment type="subcellular location">
    <subcellularLocation>
        <location evidence="1 6">Cell membrane</location>
        <topology evidence="1 6">Multi-pass membrane protein</topology>
    </subcellularLocation>
</comment>
<organism evidence="8 9">
    <name type="scientific">Metaclostridioides mangenotii</name>
    <dbReference type="NCBI Taxonomy" id="1540"/>
    <lineage>
        <taxon>Bacteria</taxon>
        <taxon>Bacillati</taxon>
        <taxon>Bacillota</taxon>
        <taxon>Clostridia</taxon>
        <taxon>Peptostreptococcales</taxon>
        <taxon>Peptostreptococcaceae</taxon>
        <taxon>Metaclostridioides</taxon>
    </lineage>
</organism>
<feature type="transmembrane region" description="Helical" evidence="6">
    <location>
        <begin position="160"/>
        <end position="178"/>
    </location>
</feature>
<sequence>MDNIYAMNGYIASFDSTSYLMSTLLMVFQAVIALLSSTTIMQANNDVFGMAVGVVVSWIGLLAGSTVCFLLAKFLLGYFVKFIIKKFKLEKIGDFVIKNGDSIVLLSRMLIFLPFDVISYILGLSNVSFKSYIRSTTLGCIPYLAMHSYFGVNLTVSIKYSIYGVCILIALSILILLLKKVRI</sequence>
<evidence type="ECO:0000313" key="8">
    <source>
        <dbReference type="EMBL" id="MBP1854824.1"/>
    </source>
</evidence>
<comment type="similarity">
    <text evidence="6">Belongs to the TVP38/TMEM64 family.</text>
</comment>
<gene>
    <name evidence="8" type="ORF">J2Z43_001214</name>
</gene>
<keyword evidence="4 6" id="KW-1133">Transmembrane helix</keyword>